<reference evidence="1" key="1">
    <citation type="submission" date="2021-06" db="EMBL/GenBank/DDBJ databases">
        <authorList>
            <person name="Kallberg Y."/>
            <person name="Tangrot J."/>
            <person name="Rosling A."/>
        </authorList>
    </citation>
    <scope>NUCLEOTIDE SEQUENCE</scope>
    <source>
        <strain evidence="1">MA461A</strain>
    </source>
</reference>
<evidence type="ECO:0000313" key="1">
    <source>
        <dbReference type="EMBL" id="CAG8818449.1"/>
    </source>
</evidence>
<accession>A0ACA9S0G9</accession>
<proteinExistence type="predicted"/>
<organism evidence="1 2">
    <name type="scientific">Racocetra persica</name>
    <dbReference type="NCBI Taxonomy" id="160502"/>
    <lineage>
        <taxon>Eukaryota</taxon>
        <taxon>Fungi</taxon>
        <taxon>Fungi incertae sedis</taxon>
        <taxon>Mucoromycota</taxon>
        <taxon>Glomeromycotina</taxon>
        <taxon>Glomeromycetes</taxon>
        <taxon>Diversisporales</taxon>
        <taxon>Gigasporaceae</taxon>
        <taxon>Racocetra</taxon>
    </lineage>
</organism>
<evidence type="ECO:0000313" key="2">
    <source>
        <dbReference type="Proteomes" id="UP000789920"/>
    </source>
</evidence>
<dbReference type="EMBL" id="CAJVQC010081025">
    <property type="protein sequence ID" value="CAG8818449.1"/>
    <property type="molecule type" value="Genomic_DNA"/>
</dbReference>
<name>A0ACA9S0G9_9GLOM</name>
<feature type="non-terminal residue" evidence="1">
    <location>
        <position position="1"/>
    </location>
</feature>
<sequence length="186" mass="22384">KNILVEAQERQKIYADKRRCFCELKEKEGVSMTNLTSPENLKRRSKKLIPKYIVFHVSCLKPYYHNEIKRKATPPLLLLLIDLNVNAEYEGYLLHNAIWEPFKNLENCRWLVDNFKKKSGSSLSSEEYREIDYLQYSSCNDYDNYDKYDSCNDCNDQNEYDDYDEYDLCNDRNDHNDHNKYDDREL</sequence>
<dbReference type="Proteomes" id="UP000789920">
    <property type="component" value="Unassembled WGS sequence"/>
</dbReference>
<comment type="caution">
    <text evidence="1">The sequence shown here is derived from an EMBL/GenBank/DDBJ whole genome shotgun (WGS) entry which is preliminary data.</text>
</comment>
<feature type="non-terminal residue" evidence="1">
    <location>
        <position position="186"/>
    </location>
</feature>
<protein>
    <submittedName>
        <fullName evidence="1">22909_t:CDS:1</fullName>
    </submittedName>
</protein>
<gene>
    <name evidence="1" type="ORF">RPERSI_LOCUS24913</name>
</gene>
<keyword evidence="2" id="KW-1185">Reference proteome</keyword>